<organism evidence="3 4">
    <name type="scientific">Rodentibacter haemolyticus</name>
    <dbReference type="NCBI Taxonomy" id="2778911"/>
    <lineage>
        <taxon>Bacteria</taxon>
        <taxon>Pseudomonadati</taxon>
        <taxon>Pseudomonadota</taxon>
        <taxon>Gammaproteobacteria</taxon>
        <taxon>Pasteurellales</taxon>
        <taxon>Pasteurellaceae</taxon>
        <taxon>Rodentibacter</taxon>
    </lineage>
</organism>
<dbReference type="InterPro" id="IPR027417">
    <property type="entry name" value="P-loop_NTPase"/>
</dbReference>
<keyword evidence="3" id="KW-0547">Nucleotide-binding</keyword>
<dbReference type="InterPro" id="IPR041682">
    <property type="entry name" value="AAA_14"/>
</dbReference>
<protein>
    <submittedName>
        <fullName evidence="3">ATP-binding protein</fullName>
    </submittedName>
</protein>
<dbReference type="InterPro" id="IPR011335">
    <property type="entry name" value="Restrct_endonuc-II-like"/>
</dbReference>
<sequence>MEFYSRQMKPLIEALIKQFPAVLVTGPRQVGKSTLLQHISEDCQYVTFDDPMLLSMAKNDPTLFMLNHSGKLILDEVQYAPELFSSLKLAIDKQKTTGLYLLSGSQAFHLMQNVTESLAGRVAVLKLQGFSLREIQRLDFSLPFIPTHDYFSTREKSAQPVENIWKIIHQGYMPRLYEQETNWEIYYASYVSTYIGRDVRTLTNVSNIADFTRFMVAIAARSGELLNYSNVAQEVGVSLDTIKRWTAILETSGIIYLLKPYSNNHLKRAIKTPKVYMLDTGLMAWLTKWLTPETISQGAKSGQFFETFVVSEIIKSFYNNGIEPPIYFYRDTNQKEIDLLIEYDRTLYPLEIKTSARPDKKMAKAFGILKDNLPESEIKIGTGVIINQYPQRLWLAEGLIALPVWYI</sequence>
<evidence type="ECO:0000259" key="2">
    <source>
        <dbReference type="Pfam" id="PF13635"/>
    </source>
</evidence>
<feature type="domain" description="AAA" evidence="1">
    <location>
        <begin position="19"/>
        <end position="135"/>
    </location>
</feature>
<feature type="domain" description="DUF4143" evidence="2">
    <location>
        <begin position="197"/>
        <end position="355"/>
    </location>
</feature>
<dbReference type="Proteomes" id="UP000663069">
    <property type="component" value="Chromosome"/>
</dbReference>
<evidence type="ECO:0000313" key="3">
    <source>
        <dbReference type="EMBL" id="QPB42546.1"/>
    </source>
</evidence>
<dbReference type="Pfam" id="PF13635">
    <property type="entry name" value="DUF4143"/>
    <property type="match status" value="1"/>
</dbReference>
<accession>A0ABX6V2L4</accession>
<dbReference type="EMBL" id="CP063056">
    <property type="protein sequence ID" value="QPB42546.1"/>
    <property type="molecule type" value="Genomic_DNA"/>
</dbReference>
<dbReference type="SUPFAM" id="SSF52540">
    <property type="entry name" value="P-loop containing nucleoside triphosphate hydrolases"/>
    <property type="match status" value="1"/>
</dbReference>
<reference evidence="3 4" key="1">
    <citation type="submission" date="2020-10" db="EMBL/GenBank/DDBJ databases">
        <title>Genome Sequencing of Rodentibacter spp. strain DSM111151.</title>
        <authorList>
            <person name="Benga L."/>
            <person name="Lautwein T."/>
        </authorList>
    </citation>
    <scope>NUCLEOTIDE SEQUENCE [LARGE SCALE GENOMIC DNA]</scope>
    <source>
        <strain evidence="3 4">DSM 111151</strain>
    </source>
</reference>
<proteinExistence type="predicted"/>
<evidence type="ECO:0000259" key="1">
    <source>
        <dbReference type="Pfam" id="PF13173"/>
    </source>
</evidence>
<name>A0ABX6V2L4_9PAST</name>
<dbReference type="GO" id="GO:0005524">
    <property type="term" value="F:ATP binding"/>
    <property type="evidence" value="ECO:0007669"/>
    <property type="project" value="UniProtKB-KW"/>
</dbReference>
<dbReference type="SUPFAM" id="SSF52980">
    <property type="entry name" value="Restriction endonuclease-like"/>
    <property type="match status" value="1"/>
</dbReference>
<dbReference type="PANTHER" id="PTHR43566">
    <property type="entry name" value="CONSERVED PROTEIN"/>
    <property type="match status" value="1"/>
</dbReference>
<dbReference type="InterPro" id="IPR025420">
    <property type="entry name" value="DUF4143"/>
</dbReference>
<dbReference type="PANTHER" id="PTHR43566:SF2">
    <property type="entry name" value="DUF4143 DOMAIN-CONTAINING PROTEIN"/>
    <property type="match status" value="1"/>
</dbReference>
<keyword evidence="4" id="KW-1185">Reference proteome</keyword>
<evidence type="ECO:0000313" key="4">
    <source>
        <dbReference type="Proteomes" id="UP000663069"/>
    </source>
</evidence>
<gene>
    <name evidence="3" type="ORF">IHV77_11790</name>
</gene>
<keyword evidence="3" id="KW-0067">ATP-binding</keyword>
<dbReference type="RefSeq" id="WP_194812126.1">
    <property type="nucleotide sequence ID" value="NZ_CP063056.1"/>
</dbReference>
<dbReference type="Pfam" id="PF13173">
    <property type="entry name" value="AAA_14"/>
    <property type="match status" value="1"/>
</dbReference>